<dbReference type="EMBL" id="JABXRI010000001">
    <property type="protein sequence ID" value="MBA8065200.1"/>
    <property type="molecule type" value="Genomic_DNA"/>
</dbReference>
<comment type="caution">
    <text evidence="1">The sequence shown here is derived from an EMBL/GenBank/DDBJ whole genome shotgun (WGS) entry which is preliminary data.</text>
</comment>
<accession>A0A7W3D955</accession>
<evidence type="ECO:0000313" key="1">
    <source>
        <dbReference type="EMBL" id="MBA8065200.1"/>
    </source>
</evidence>
<protein>
    <submittedName>
        <fullName evidence="1">Uncharacterized protein</fullName>
    </submittedName>
</protein>
<proteinExistence type="predicted"/>
<evidence type="ECO:0000313" key="2">
    <source>
        <dbReference type="Proteomes" id="UP000591803"/>
    </source>
</evidence>
<name>A0A7W3D955_CITFR</name>
<dbReference type="AlphaFoldDB" id="A0A7W3D955"/>
<dbReference type="Proteomes" id="UP000591803">
    <property type="component" value="Unassembled WGS sequence"/>
</dbReference>
<reference evidence="1 2" key="1">
    <citation type="submission" date="2020-06" db="EMBL/GenBank/DDBJ databases">
        <title>REHAB project genomes.</title>
        <authorList>
            <person name="Shaw L.P."/>
        </authorList>
    </citation>
    <scope>NUCLEOTIDE SEQUENCE [LARGE SCALE GENOMIC DNA]</scope>
    <source>
        <strain evidence="1 2">RHBSTW-00116</strain>
    </source>
</reference>
<gene>
    <name evidence="1" type="ORF">HV077_23085</name>
</gene>
<organism evidence="1 2">
    <name type="scientific">Citrobacter freundii</name>
    <dbReference type="NCBI Taxonomy" id="546"/>
    <lineage>
        <taxon>Bacteria</taxon>
        <taxon>Pseudomonadati</taxon>
        <taxon>Pseudomonadota</taxon>
        <taxon>Gammaproteobacteria</taxon>
        <taxon>Enterobacterales</taxon>
        <taxon>Enterobacteriaceae</taxon>
        <taxon>Citrobacter</taxon>
        <taxon>Citrobacter freundii complex</taxon>
    </lineage>
</organism>
<sequence length="50" mass="6305">MNEDRKGYAEESRAWEKERVEKEYIRLDKQFSEKHSWLKNKLKWVMLPTY</sequence>